<organism evidence="11 12">
    <name type="scientific">Paenibacillus lignilyticus</name>
    <dbReference type="NCBI Taxonomy" id="1172615"/>
    <lineage>
        <taxon>Bacteria</taxon>
        <taxon>Bacillati</taxon>
        <taxon>Bacillota</taxon>
        <taxon>Bacilli</taxon>
        <taxon>Bacillales</taxon>
        <taxon>Paenibacillaceae</taxon>
        <taxon>Paenibacillus</taxon>
    </lineage>
</organism>
<dbReference type="SMART" id="SM00342">
    <property type="entry name" value="HTH_ARAC"/>
    <property type="match status" value="1"/>
</dbReference>
<evidence type="ECO:0000256" key="2">
    <source>
        <dbReference type="ARBA" id="ARBA00022490"/>
    </source>
</evidence>
<keyword evidence="5" id="KW-0805">Transcription regulation</keyword>
<dbReference type="PANTHER" id="PTHR42713:SF3">
    <property type="entry name" value="TRANSCRIPTIONAL REGULATORY PROTEIN HPTR"/>
    <property type="match status" value="1"/>
</dbReference>
<dbReference type="Gene3D" id="1.10.10.60">
    <property type="entry name" value="Homeodomain-like"/>
    <property type="match status" value="2"/>
</dbReference>
<keyword evidence="2" id="KW-0963">Cytoplasm</keyword>
<protein>
    <submittedName>
        <fullName evidence="11">Response regulator</fullName>
    </submittedName>
</protein>
<accession>A0ABS5CIR8</accession>
<evidence type="ECO:0000256" key="3">
    <source>
        <dbReference type="ARBA" id="ARBA00022553"/>
    </source>
</evidence>
<evidence type="ECO:0000259" key="10">
    <source>
        <dbReference type="PROSITE" id="PS50110"/>
    </source>
</evidence>
<dbReference type="RefSeq" id="WP_210662381.1">
    <property type="nucleotide sequence ID" value="NZ_JAGKSP010000012.1"/>
</dbReference>
<comment type="caution">
    <text evidence="11">The sequence shown here is derived from an EMBL/GenBank/DDBJ whole genome shotgun (WGS) entry which is preliminary data.</text>
</comment>
<evidence type="ECO:0000256" key="5">
    <source>
        <dbReference type="ARBA" id="ARBA00023015"/>
    </source>
</evidence>
<dbReference type="Proteomes" id="UP000673394">
    <property type="component" value="Unassembled WGS sequence"/>
</dbReference>
<dbReference type="EMBL" id="JAGKSP010000012">
    <property type="protein sequence ID" value="MBP3965746.1"/>
    <property type="molecule type" value="Genomic_DNA"/>
</dbReference>
<dbReference type="SUPFAM" id="SSF52172">
    <property type="entry name" value="CheY-like"/>
    <property type="match status" value="1"/>
</dbReference>
<feature type="modified residue" description="4-aspartylphosphate" evidence="8">
    <location>
        <position position="55"/>
    </location>
</feature>
<evidence type="ECO:0000256" key="6">
    <source>
        <dbReference type="ARBA" id="ARBA00023125"/>
    </source>
</evidence>
<dbReference type="InterPro" id="IPR001789">
    <property type="entry name" value="Sig_transdc_resp-reg_receiver"/>
</dbReference>
<keyword evidence="4" id="KW-0902">Two-component regulatory system</keyword>
<keyword evidence="7" id="KW-0804">Transcription</keyword>
<dbReference type="InterPro" id="IPR009057">
    <property type="entry name" value="Homeodomain-like_sf"/>
</dbReference>
<dbReference type="SMART" id="SM00448">
    <property type="entry name" value="REC"/>
    <property type="match status" value="1"/>
</dbReference>
<keyword evidence="6" id="KW-0238">DNA-binding</keyword>
<evidence type="ECO:0000259" key="9">
    <source>
        <dbReference type="PROSITE" id="PS01124"/>
    </source>
</evidence>
<evidence type="ECO:0000256" key="4">
    <source>
        <dbReference type="ARBA" id="ARBA00023012"/>
    </source>
</evidence>
<gene>
    <name evidence="11" type="ORF">I8J30_23800</name>
</gene>
<dbReference type="PANTHER" id="PTHR42713">
    <property type="entry name" value="HISTIDINE KINASE-RELATED"/>
    <property type="match status" value="1"/>
</dbReference>
<dbReference type="Gene3D" id="3.40.50.2300">
    <property type="match status" value="1"/>
</dbReference>
<comment type="subcellular location">
    <subcellularLocation>
        <location evidence="1">Cytoplasm</location>
    </subcellularLocation>
</comment>
<dbReference type="SUPFAM" id="SSF46689">
    <property type="entry name" value="Homeodomain-like"/>
    <property type="match status" value="2"/>
</dbReference>
<evidence type="ECO:0000313" key="12">
    <source>
        <dbReference type="Proteomes" id="UP000673394"/>
    </source>
</evidence>
<dbReference type="InterPro" id="IPR051552">
    <property type="entry name" value="HptR"/>
</dbReference>
<sequence>MITALVVDDEKLARKGFISIVPWEQFEIEIIGEAVNGKIALEFMQQHQVDLVFIDLTMPVMNGIELMKAIREQFHQTRMVVLTCHQDFDYIQEALRLGALDYIVKTQLDTEKIEEIIGRILDRIEHESAGSYRKEKPGGQHFGLLVDVAAADTPHQRAFPAEINRSEHVLDVSSGMWLFRKEHQEIDGVTRQFVTSHENWLWVDIEGASQESVNGISKAVQSETPKQIYYDFQPGQKFGFVSLNMPALDETKRSNDWDKLYSNWREMNWIYEDEAFQAILVAIADLRPNHDTIMKLIDEQLVLWFTVLSEDGFGDILADKNTLYFWHQTSAWLAALREALRFRTGAFPYSTDIIILVMKAIRLIHESSDYDFNRDELAAKFLMSGSYFSRCFKDIVGKPYSEYTKHLRLEKAVVLIESTLLPIYTIAEKTGFQDEKYFSRVFFKQFGRNPLDHRKQFGKKSGRTL</sequence>
<keyword evidence="12" id="KW-1185">Reference proteome</keyword>
<keyword evidence="3 8" id="KW-0597">Phosphoprotein</keyword>
<dbReference type="PROSITE" id="PS50110">
    <property type="entry name" value="RESPONSE_REGULATORY"/>
    <property type="match status" value="1"/>
</dbReference>
<proteinExistence type="predicted"/>
<dbReference type="InterPro" id="IPR018060">
    <property type="entry name" value="HTH_AraC"/>
</dbReference>
<dbReference type="InterPro" id="IPR011006">
    <property type="entry name" value="CheY-like_superfamily"/>
</dbReference>
<evidence type="ECO:0000256" key="1">
    <source>
        <dbReference type="ARBA" id="ARBA00004496"/>
    </source>
</evidence>
<feature type="domain" description="HTH araC/xylS-type" evidence="9">
    <location>
        <begin position="358"/>
        <end position="456"/>
    </location>
</feature>
<dbReference type="CDD" id="cd17536">
    <property type="entry name" value="REC_YesN-like"/>
    <property type="match status" value="1"/>
</dbReference>
<evidence type="ECO:0000313" key="11">
    <source>
        <dbReference type="EMBL" id="MBP3965746.1"/>
    </source>
</evidence>
<feature type="domain" description="Response regulatory" evidence="10">
    <location>
        <begin position="3"/>
        <end position="120"/>
    </location>
</feature>
<dbReference type="PROSITE" id="PS01124">
    <property type="entry name" value="HTH_ARAC_FAMILY_2"/>
    <property type="match status" value="1"/>
</dbReference>
<dbReference type="Pfam" id="PF00072">
    <property type="entry name" value="Response_reg"/>
    <property type="match status" value="1"/>
</dbReference>
<reference evidence="11 12" key="1">
    <citation type="submission" date="2021-04" db="EMBL/GenBank/DDBJ databases">
        <title>Paenibacillus sp. DLE-14 whole genome sequence.</title>
        <authorList>
            <person name="Ham Y.J."/>
        </authorList>
    </citation>
    <scope>NUCLEOTIDE SEQUENCE [LARGE SCALE GENOMIC DNA]</scope>
    <source>
        <strain evidence="11 12">DLE-14</strain>
    </source>
</reference>
<name>A0ABS5CIR8_9BACL</name>
<evidence type="ECO:0000256" key="7">
    <source>
        <dbReference type="ARBA" id="ARBA00023163"/>
    </source>
</evidence>
<evidence type="ECO:0000256" key="8">
    <source>
        <dbReference type="PROSITE-ProRule" id="PRU00169"/>
    </source>
</evidence>
<dbReference type="Pfam" id="PF12833">
    <property type="entry name" value="HTH_18"/>
    <property type="match status" value="1"/>
</dbReference>